<proteinExistence type="inferred from homology"/>
<feature type="compositionally biased region" description="Low complexity" evidence="8">
    <location>
        <begin position="1264"/>
        <end position="1279"/>
    </location>
</feature>
<dbReference type="GO" id="GO:0000938">
    <property type="term" value="C:GARP complex"/>
    <property type="evidence" value="ECO:0007669"/>
    <property type="project" value="InterPro"/>
</dbReference>
<keyword evidence="6" id="KW-0333">Golgi apparatus</keyword>
<dbReference type="Pfam" id="PF10475">
    <property type="entry name" value="Vps54_N"/>
    <property type="match status" value="1"/>
</dbReference>
<evidence type="ECO:0000256" key="6">
    <source>
        <dbReference type="ARBA" id="ARBA00023034"/>
    </source>
</evidence>
<evidence type="ECO:0000313" key="11">
    <source>
        <dbReference type="EMBL" id="PSC74274.1"/>
    </source>
</evidence>
<dbReference type="Pfam" id="PF07928">
    <property type="entry name" value="Vps54"/>
    <property type="match status" value="1"/>
</dbReference>
<dbReference type="GO" id="GO:0006896">
    <property type="term" value="P:Golgi to vacuole transport"/>
    <property type="evidence" value="ECO:0007669"/>
    <property type="project" value="TreeGrafter"/>
</dbReference>
<evidence type="ECO:0000256" key="2">
    <source>
        <dbReference type="ARBA" id="ARBA00009150"/>
    </source>
</evidence>
<keyword evidence="12" id="KW-1185">Reference proteome</keyword>
<evidence type="ECO:0000259" key="9">
    <source>
        <dbReference type="Pfam" id="PF07928"/>
    </source>
</evidence>
<evidence type="ECO:0000313" key="12">
    <source>
        <dbReference type="Proteomes" id="UP000239649"/>
    </source>
</evidence>
<dbReference type="GO" id="GO:0005829">
    <property type="term" value="C:cytosol"/>
    <property type="evidence" value="ECO:0007669"/>
    <property type="project" value="GOC"/>
</dbReference>
<feature type="region of interest" description="Disordered" evidence="8">
    <location>
        <begin position="1175"/>
        <end position="1358"/>
    </location>
</feature>
<dbReference type="STRING" id="554055.A0A2P6VJM2"/>
<feature type="domain" description="Vacuolar protein sorting-associated protein 54 N-terminal" evidence="10">
    <location>
        <begin position="177"/>
        <end position="374"/>
    </location>
</feature>
<reference evidence="11 12" key="1">
    <citation type="journal article" date="2018" name="Plant J.">
        <title>Genome sequences of Chlorella sorokiniana UTEX 1602 and Micractinium conductrix SAG 241.80: implications to maltose excretion by a green alga.</title>
        <authorList>
            <person name="Arriola M.B."/>
            <person name="Velmurugan N."/>
            <person name="Zhang Y."/>
            <person name="Plunkett M.H."/>
            <person name="Hondzo H."/>
            <person name="Barney B.M."/>
        </authorList>
    </citation>
    <scope>NUCLEOTIDE SEQUENCE [LARGE SCALE GENOMIC DNA]</scope>
    <source>
        <strain evidence="11 12">SAG 241.80</strain>
    </source>
</reference>
<dbReference type="Proteomes" id="UP000239649">
    <property type="component" value="Unassembled WGS sequence"/>
</dbReference>
<comment type="similarity">
    <text evidence="2">Belongs to the VPS54 family.</text>
</comment>
<feature type="region of interest" description="Disordered" evidence="8">
    <location>
        <begin position="473"/>
        <end position="504"/>
    </location>
</feature>
<dbReference type="OrthoDB" id="10259024at2759"/>
<feature type="compositionally biased region" description="Low complexity" evidence="8">
    <location>
        <begin position="1339"/>
        <end position="1352"/>
    </location>
</feature>
<evidence type="ECO:0000259" key="10">
    <source>
        <dbReference type="Pfam" id="PF10475"/>
    </source>
</evidence>
<feature type="compositionally biased region" description="Low complexity" evidence="8">
    <location>
        <begin position="411"/>
        <end position="424"/>
    </location>
</feature>
<dbReference type="Gene3D" id="6.10.250.860">
    <property type="match status" value="1"/>
</dbReference>
<feature type="compositionally biased region" description="Low complexity" evidence="8">
    <location>
        <begin position="1191"/>
        <end position="1251"/>
    </location>
</feature>
<feature type="compositionally biased region" description="Low complexity" evidence="8">
    <location>
        <begin position="22"/>
        <end position="37"/>
    </location>
</feature>
<dbReference type="PANTHER" id="PTHR12965:SF0">
    <property type="entry name" value="VACUOLAR PROTEIN SORTING-ASSOCIATED PROTEIN 54"/>
    <property type="match status" value="1"/>
</dbReference>
<feature type="region of interest" description="Disordered" evidence="8">
    <location>
        <begin position="398"/>
        <end position="424"/>
    </location>
</feature>
<feature type="compositionally biased region" description="Low complexity" evidence="8">
    <location>
        <begin position="1315"/>
        <end position="1327"/>
    </location>
</feature>
<protein>
    <recommendedName>
        <fullName evidence="3">Vacuolar protein sorting-associated protein 54</fullName>
    </recommendedName>
</protein>
<dbReference type="InterPro" id="IPR019515">
    <property type="entry name" value="VPS54_N"/>
</dbReference>
<feature type="compositionally biased region" description="Low complexity" evidence="8">
    <location>
        <begin position="775"/>
        <end position="788"/>
    </location>
</feature>
<dbReference type="InterPro" id="IPR012501">
    <property type="entry name" value="Vps54_C"/>
</dbReference>
<dbReference type="EMBL" id="LHPF02000005">
    <property type="protein sequence ID" value="PSC74274.1"/>
    <property type="molecule type" value="Genomic_DNA"/>
</dbReference>
<comment type="subcellular location">
    <subcellularLocation>
        <location evidence="1">Golgi apparatus</location>
        <location evidence="1">trans-Golgi network</location>
    </subcellularLocation>
</comment>
<feature type="region of interest" description="Disordered" evidence="8">
    <location>
        <begin position="1091"/>
        <end position="1111"/>
    </location>
</feature>
<feature type="domain" description="Vacuolar protein sorting-associated protein 54 C-terminal" evidence="9">
    <location>
        <begin position="836"/>
        <end position="968"/>
    </location>
</feature>
<evidence type="ECO:0000256" key="1">
    <source>
        <dbReference type="ARBA" id="ARBA00004601"/>
    </source>
</evidence>
<dbReference type="GO" id="GO:0019905">
    <property type="term" value="F:syntaxin binding"/>
    <property type="evidence" value="ECO:0007669"/>
    <property type="project" value="TreeGrafter"/>
</dbReference>
<feature type="region of interest" description="Disordered" evidence="8">
    <location>
        <begin position="772"/>
        <end position="818"/>
    </location>
</feature>
<comment type="caution">
    <text evidence="11">The sequence shown here is derived from an EMBL/GenBank/DDBJ whole genome shotgun (WGS) entry which is preliminary data.</text>
</comment>
<dbReference type="PANTHER" id="PTHR12965">
    <property type="entry name" value="VACUOLAR PROTEIN SORTING 54"/>
    <property type="match status" value="1"/>
</dbReference>
<accession>A0A2P6VJM2</accession>
<evidence type="ECO:0000256" key="8">
    <source>
        <dbReference type="SAM" id="MobiDB-lite"/>
    </source>
</evidence>
<gene>
    <name evidence="11" type="ORF">C2E20_2758</name>
</gene>
<feature type="region of interest" description="Disordered" evidence="8">
    <location>
        <begin position="1"/>
        <end position="40"/>
    </location>
</feature>
<name>A0A2P6VJM2_9CHLO</name>
<keyword evidence="5" id="KW-0653">Protein transport</keyword>
<keyword evidence="7" id="KW-0175">Coiled coil</keyword>
<sequence length="1358" mass="140512">MSAPQRRAITAPASGGGGGSGASFAGGSASGSSSLASPVTRTVSLASGTSSYGRAHSRTMSALTAAEEASMAAAQELTSVANAPPSAGGGAAAWLAALPFGQAFGAEDYDAPPPPLPPGTLPEVKLSDFSRYLRSVGNRLEQFERSRAATQRRAAAALSPEELRASQGQGLVTAMREVPAAFFQEAFDLDQKQLWEEVVQVGSEDARQESLDRLSGYLDTVETHLVREIAARTDNFFDASGYIQDVRGSVTRLHQEVAALRSQMHTLEQETGAAVATSRQLQHQRGNLLETLEVLRAMEGIAQAQSALQGLLPQSGGVAVDYAGAIDVLEVLQGVLDDESLLALECFKHLPDQIVETAQAVDDLMTSDFLERCSYRCSYPCGAALAAAIHDRLRAQAAATDANTPRRRRSSSSLTPTRTLSAEESAELETLAALHLEERGALDRVSSWLERSIGCGSSGAGGAGRAAATSARLSSGYPEDGGADAAALPLGSEAEGSDGGGGSEPVLQEVLLPLVVGLQRMGRLPAAMKGLKSTQVARLKELLSHVIEGCLDILDPETAPGDSSHLLLHRSLSPGRERGGGGGGGEAAALASRLGRLPGHEFQWVLEAVVLATRAYAGHAAEMGQAVQEILGAAQASKQQLGAAAADARECCQGVADAAAARWSRLLTGRARASGEAGAAGIRLTELQGVLELTDVLASLVEQHGVRGVLGLRSVLQQLCKAALDGLHSKSLSKLTTLLEQEQWAVVEVPPQFQEIVVQLEARAAAEAGGGAGQGAAAAEGSNGASGAPRGGKAPAEVPRKYTITPPEGLAANGSGGGGGAAGATGPSAALLVAGQRYHVVNTQLLLLSTLRDYLAFRDVVPAFGAEVAQRVLELLKVFNSRTCQLVLGAGAMQVSGLKSITAKHLALSCQCLGAFMALHPSLVALFTQGLMPPRRDMLLADFGRALQDYRIHHEEICTKLVSIMRERLSANLRQLPALAAAWPAGGELEELPPPSGFAATAAKQLHILTGALGPLLLQEELHSIFGRIAIMFSNTLAEAYELLEPHGAAWDQQLRADMQFLLNVLRNLPQDPALRDTHLERLTQLFEQRFMRPQAPPPEPQRRVSVTAVPSAQPAAATAAVVKAAGPPAPPEPAGAQPVVAATAAAAAAAAAEPMAAAAEPVPSAAAAPEPLPWAAADAAGPPEPPASPYEPAEASSAAAEPASVAPAAVSEHAAAPVDEAAAALEQPPSQPSAVPADPQQPPAQQQQQRRQPEEEQAEEQQAEQQQEAQQPLAKQPAYAQEGQVEEPLHGSAQASPEGGQPQAQQPDVVGESLPSAAAAPPQLAHPLERQQRPEAQAAAAAAPGSTSSGDADGDPP</sequence>
<dbReference type="GO" id="GO:0042147">
    <property type="term" value="P:retrograde transport, endosome to Golgi"/>
    <property type="evidence" value="ECO:0007669"/>
    <property type="project" value="InterPro"/>
</dbReference>
<feature type="compositionally biased region" description="Low complexity" evidence="8">
    <location>
        <begin position="483"/>
        <end position="494"/>
    </location>
</feature>
<dbReference type="GO" id="GO:0015031">
    <property type="term" value="P:protein transport"/>
    <property type="evidence" value="ECO:0007669"/>
    <property type="project" value="UniProtKB-KW"/>
</dbReference>
<evidence type="ECO:0000256" key="5">
    <source>
        <dbReference type="ARBA" id="ARBA00022927"/>
    </source>
</evidence>
<evidence type="ECO:0000256" key="4">
    <source>
        <dbReference type="ARBA" id="ARBA00022448"/>
    </source>
</evidence>
<keyword evidence="4" id="KW-0813">Transport</keyword>
<dbReference type="InterPro" id="IPR039745">
    <property type="entry name" value="Vps54"/>
</dbReference>
<evidence type="ECO:0000256" key="7">
    <source>
        <dbReference type="ARBA" id="ARBA00023054"/>
    </source>
</evidence>
<evidence type="ECO:0000256" key="3">
    <source>
        <dbReference type="ARBA" id="ARBA00017665"/>
    </source>
</evidence>
<organism evidence="11 12">
    <name type="scientific">Micractinium conductrix</name>
    <dbReference type="NCBI Taxonomy" id="554055"/>
    <lineage>
        <taxon>Eukaryota</taxon>
        <taxon>Viridiplantae</taxon>
        <taxon>Chlorophyta</taxon>
        <taxon>core chlorophytes</taxon>
        <taxon>Trebouxiophyceae</taxon>
        <taxon>Chlorellales</taxon>
        <taxon>Chlorellaceae</taxon>
        <taxon>Chlorella clade</taxon>
        <taxon>Micractinium</taxon>
    </lineage>
</organism>